<dbReference type="RefSeq" id="WP_332865339.1">
    <property type="nucleotide sequence ID" value="NZ_JBAFSM010000020.1"/>
</dbReference>
<feature type="domain" description="N-acetyltransferase" evidence="3">
    <location>
        <begin position="8"/>
        <end position="169"/>
    </location>
</feature>
<dbReference type="PANTHER" id="PTHR43877:SF2">
    <property type="entry name" value="AMINOALKYLPHOSPHONATE N-ACETYLTRANSFERASE-RELATED"/>
    <property type="match status" value="1"/>
</dbReference>
<dbReference type="PROSITE" id="PS51186">
    <property type="entry name" value="GNAT"/>
    <property type="match status" value="1"/>
</dbReference>
<accession>A0AAW9QSM7</accession>
<evidence type="ECO:0000259" key="3">
    <source>
        <dbReference type="PROSITE" id="PS51186"/>
    </source>
</evidence>
<sequence length="169" mass="19132">MVTMEPDLIIRNALLSDRSILVGFMEALQDSEREYHENRPTGARIGDAHLAYLEELALERDGRIYVAESAGEILGFLVCFIEELDAGDLHVDARERKYGYISDLYVLPQSRGRGVGAALMKAAECHFRGRGLSVVRVNTLADNRAAIEFYRAIDYGFYEITLEKRLEEK</sequence>
<dbReference type="InterPro" id="IPR016181">
    <property type="entry name" value="Acyl_CoA_acyltransferase"/>
</dbReference>
<keyword evidence="1" id="KW-0808">Transferase</keyword>
<keyword evidence="2" id="KW-0012">Acyltransferase</keyword>
<comment type="caution">
    <text evidence="4">The sequence shown here is derived from an EMBL/GenBank/DDBJ whole genome shotgun (WGS) entry which is preliminary data.</text>
</comment>
<protein>
    <submittedName>
        <fullName evidence="4">GNAT family N-acetyltransferase</fullName>
    </submittedName>
</protein>
<dbReference type="CDD" id="cd04301">
    <property type="entry name" value="NAT_SF"/>
    <property type="match status" value="1"/>
</dbReference>
<dbReference type="GO" id="GO:0016747">
    <property type="term" value="F:acyltransferase activity, transferring groups other than amino-acyl groups"/>
    <property type="evidence" value="ECO:0007669"/>
    <property type="project" value="InterPro"/>
</dbReference>
<proteinExistence type="predicted"/>
<dbReference type="InterPro" id="IPR050832">
    <property type="entry name" value="Bact_Acetyltransf"/>
</dbReference>
<evidence type="ECO:0000313" key="4">
    <source>
        <dbReference type="EMBL" id="MEG3437861.1"/>
    </source>
</evidence>
<dbReference type="PANTHER" id="PTHR43877">
    <property type="entry name" value="AMINOALKYLPHOSPHONATE N-ACETYLTRANSFERASE-RELATED-RELATED"/>
    <property type="match status" value="1"/>
</dbReference>
<dbReference type="Pfam" id="PF00583">
    <property type="entry name" value="Acetyltransf_1"/>
    <property type="match status" value="1"/>
</dbReference>
<name>A0AAW9QSM7_9CHRO</name>
<reference evidence="4 5" key="1">
    <citation type="submission" date="2024-01" db="EMBL/GenBank/DDBJ databases">
        <title>Genomic insights into the taxonomy and metabolism of the cyanobacterium Pannus brasiliensis CCIBt3594.</title>
        <authorList>
            <person name="Machado M."/>
            <person name="Botero N.B."/>
            <person name="Andreote A.P.D."/>
            <person name="Feitosa A.M.T."/>
            <person name="Popin R."/>
            <person name="Sivonen K."/>
            <person name="Fiore M.F."/>
        </authorList>
    </citation>
    <scope>NUCLEOTIDE SEQUENCE [LARGE SCALE GENOMIC DNA]</scope>
    <source>
        <strain evidence="4 5">CCIBt3594</strain>
    </source>
</reference>
<evidence type="ECO:0000313" key="5">
    <source>
        <dbReference type="Proteomes" id="UP001328733"/>
    </source>
</evidence>
<dbReference type="Gene3D" id="3.40.630.30">
    <property type="match status" value="1"/>
</dbReference>
<dbReference type="AlphaFoldDB" id="A0AAW9QSM7"/>
<dbReference type="Proteomes" id="UP001328733">
    <property type="component" value="Unassembled WGS sequence"/>
</dbReference>
<keyword evidence="5" id="KW-1185">Reference proteome</keyword>
<organism evidence="4 5">
    <name type="scientific">Pannus brasiliensis CCIBt3594</name>
    <dbReference type="NCBI Taxonomy" id="1427578"/>
    <lineage>
        <taxon>Bacteria</taxon>
        <taxon>Bacillati</taxon>
        <taxon>Cyanobacteriota</taxon>
        <taxon>Cyanophyceae</taxon>
        <taxon>Oscillatoriophycideae</taxon>
        <taxon>Chroococcales</taxon>
        <taxon>Microcystaceae</taxon>
        <taxon>Pannus</taxon>
    </lineage>
</organism>
<dbReference type="InterPro" id="IPR000182">
    <property type="entry name" value="GNAT_dom"/>
</dbReference>
<dbReference type="EMBL" id="JBAFSM010000020">
    <property type="protein sequence ID" value="MEG3437861.1"/>
    <property type="molecule type" value="Genomic_DNA"/>
</dbReference>
<gene>
    <name evidence="4" type="ORF">V0288_12105</name>
</gene>
<dbReference type="SUPFAM" id="SSF55729">
    <property type="entry name" value="Acyl-CoA N-acyltransferases (Nat)"/>
    <property type="match status" value="1"/>
</dbReference>
<evidence type="ECO:0000256" key="1">
    <source>
        <dbReference type="ARBA" id="ARBA00022679"/>
    </source>
</evidence>
<evidence type="ECO:0000256" key="2">
    <source>
        <dbReference type="ARBA" id="ARBA00023315"/>
    </source>
</evidence>